<dbReference type="InterPro" id="IPR025711">
    <property type="entry name" value="PepSY"/>
</dbReference>
<dbReference type="RefSeq" id="WP_121214651.1">
    <property type="nucleotide sequence ID" value="NZ_RBZN01000022.1"/>
</dbReference>
<dbReference type="Gene3D" id="3.10.450.40">
    <property type="match status" value="2"/>
</dbReference>
<organism evidence="3 4">
    <name type="scientific">Ureibacillus endophyticus</name>
    <dbReference type="NCBI Taxonomy" id="1978490"/>
    <lineage>
        <taxon>Bacteria</taxon>
        <taxon>Bacillati</taxon>
        <taxon>Bacillota</taxon>
        <taxon>Bacilli</taxon>
        <taxon>Bacillales</taxon>
        <taxon>Caryophanaceae</taxon>
        <taxon>Ureibacillus</taxon>
    </lineage>
</organism>
<feature type="domain" description="PepSY" evidence="2">
    <location>
        <begin position="171"/>
        <end position="227"/>
    </location>
</feature>
<sequence length="244" mass="27820">MTNYFKLMISLVIMMVAITAIVIWNIQERFFKPEQLTIQEASAKVEKLYGGTIESFEQKGNIFYLTLQRQEKAYDLQIDMNTGNITKMNLAIVENTDEPATQLKTKKEIQALFQNKGTIQSITLQQSEVPTYKIEITENETLKIVTVNAKTGEVLSEQVKQQNNTKNETIISKNQAKNIALSQLKGKVEYIIFEESSNGGYYLIEIETEEKSSTFQIHAISGKILSVTHEKDDDEDDEDDDEDD</sequence>
<gene>
    <name evidence="3" type="ORF">D8M03_10085</name>
</gene>
<accession>A0A494Z1T4</accession>
<dbReference type="AlphaFoldDB" id="A0A494Z1T4"/>
<protein>
    <recommendedName>
        <fullName evidence="2">PepSY domain-containing protein</fullName>
    </recommendedName>
</protein>
<feature type="domain" description="PepSY" evidence="2">
    <location>
        <begin position="114"/>
        <end position="157"/>
    </location>
</feature>
<reference evidence="3 4" key="1">
    <citation type="journal article" date="2016" name="Antonie Van Leeuwenhoek">
        <title>Lysinibacillus endophyticus sp. nov., an indole-3-acetic acid producing endophytic bacterium isolated from corn root (Zea mays cv. Xinken-5).</title>
        <authorList>
            <person name="Yu J."/>
            <person name="Guan X."/>
            <person name="Liu C."/>
            <person name="Xiang W."/>
            <person name="Yu Z."/>
            <person name="Liu X."/>
            <person name="Wang G."/>
        </authorList>
    </citation>
    <scope>NUCLEOTIDE SEQUENCE [LARGE SCALE GENOMIC DNA]</scope>
    <source>
        <strain evidence="3 4">DSM 100506</strain>
    </source>
</reference>
<keyword evidence="4" id="KW-1185">Reference proteome</keyword>
<dbReference type="OrthoDB" id="2476750at2"/>
<name>A0A494Z1T4_9BACL</name>
<dbReference type="Pfam" id="PF03413">
    <property type="entry name" value="PepSY"/>
    <property type="match status" value="2"/>
</dbReference>
<evidence type="ECO:0000313" key="3">
    <source>
        <dbReference type="EMBL" id="RKQ16435.1"/>
    </source>
</evidence>
<feature type="transmembrane region" description="Helical" evidence="1">
    <location>
        <begin position="7"/>
        <end position="26"/>
    </location>
</feature>
<keyword evidence="1" id="KW-0812">Transmembrane</keyword>
<evidence type="ECO:0000259" key="2">
    <source>
        <dbReference type="Pfam" id="PF03413"/>
    </source>
</evidence>
<dbReference type="EMBL" id="RBZN01000022">
    <property type="protein sequence ID" value="RKQ16435.1"/>
    <property type="molecule type" value="Genomic_DNA"/>
</dbReference>
<keyword evidence="1" id="KW-0472">Membrane</keyword>
<proteinExistence type="predicted"/>
<evidence type="ECO:0000256" key="1">
    <source>
        <dbReference type="SAM" id="Phobius"/>
    </source>
</evidence>
<dbReference type="Proteomes" id="UP000272238">
    <property type="component" value="Unassembled WGS sequence"/>
</dbReference>
<comment type="caution">
    <text evidence="3">The sequence shown here is derived from an EMBL/GenBank/DDBJ whole genome shotgun (WGS) entry which is preliminary data.</text>
</comment>
<keyword evidence="1" id="KW-1133">Transmembrane helix</keyword>
<evidence type="ECO:0000313" key="4">
    <source>
        <dbReference type="Proteomes" id="UP000272238"/>
    </source>
</evidence>